<organism evidence="2 3">
    <name type="scientific">Liparis tanakae</name>
    <name type="common">Tanaka's snailfish</name>
    <dbReference type="NCBI Taxonomy" id="230148"/>
    <lineage>
        <taxon>Eukaryota</taxon>
        <taxon>Metazoa</taxon>
        <taxon>Chordata</taxon>
        <taxon>Craniata</taxon>
        <taxon>Vertebrata</taxon>
        <taxon>Euteleostomi</taxon>
        <taxon>Actinopterygii</taxon>
        <taxon>Neopterygii</taxon>
        <taxon>Teleostei</taxon>
        <taxon>Neoteleostei</taxon>
        <taxon>Acanthomorphata</taxon>
        <taxon>Eupercaria</taxon>
        <taxon>Perciformes</taxon>
        <taxon>Cottioidei</taxon>
        <taxon>Cottales</taxon>
        <taxon>Liparidae</taxon>
        <taxon>Liparis</taxon>
    </lineage>
</organism>
<sequence length="154" mass="16902">MMLSQGAFAGRYEGRSNIKLLDTAGSQQEGQYRSEDERASSGRRLQRKKKLRMLLNLGGWVVPRGDGVMVSLFLCGLGYPWFRPSLVAESTDSIERGERRSKPGSNSLERSLSSRRASSPPVRRHECGASPLVAPGSDDVTPPAEACWFNTALC</sequence>
<accession>A0A4Z2HXF1</accession>
<comment type="caution">
    <text evidence="2">The sequence shown here is derived from an EMBL/GenBank/DDBJ whole genome shotgun (WGS) entry which is preliminary data.</text>
</comment>
<dbReference type="EMBL" id="SRLO01000162">
    <property type="protein sequence ID" value="TNN70546.1"/>
    <property type="molecule type" value="Genomic_DNA"/>
</dbReference>
<proteinExistence type="predicted"/>
<protein>
    <submittedName>
        <fullName evidence="2">Uncharacterized protein</fullName>
    </submittedName>
</protein>
<dbReference type="AlphaFoldDB" id="A0A4Z2HXF1"/>
<dbReference type="Proteomes" id="UP000314294">
    <property type="component" value="Unassembled WGS sequence"/>
</dbReference>
<name>A0A4Z2HXF1_9TELE</name>
<reference evidence="2 3" key="1">
    <citation type="submission" date="2019-03" db="EMBL/GenBank/DDBJ databases">
        <title>First draft genome of Liparis tanakae, snailfish: a comprehensive survey of snailfish specific genes.</title>
        <authorList>
            <person name="Kim W."/>
            <person name="Song I."/>
            <person name="Jeong J.-H."/>
            <person name="Kim D."/>
            <person name="Kim S."/>
            <person name="Ryu S."/>
            <person name="Song J.Y."/>
            <person name="Lee S.K."/>
        </authorList>
    </citation>
    <scope>NUCLEOTIDE SEQUENCE [LARGE SCALE GENOMIC DNA]</scope>
    <source>
        <tissue evidence="2">Muscle</tissue>
    </source>
</reference>
<evidence type="ECO:0000256" key="1">
    <source>
        <dbReference type="SAM" id="MobiDB-lite"/>
    </source>
</evidence>
<keyword evidence="3" id="KW-1185">Reference proteome</keyword>
<feature type="region of interest" description="Disordered" evidence="1">
    <location>
        <begin position="90"/>
        <end position="142"/>
    </location>
</feature>
<gene>
    <name evidence="2" type="ORF">EYF80_019281</name>
</gene>
<feature type="region of interest" description="Disordered" evidence="1">
    <location>
        <begin position="23"/>
        <end position="45"/>
    </location>
</feature>
<evidence type="ECO:0000313" key="3">
    <source>
        <dbReference type="Proteomes" id="UP000314294"/>
    </source>
</evidence>
<feature type="compositionally biased region" description="Low complexity" evidence="1">
    <location>
        <begin position="105"/>
        <end position="121"/>
    </location>
</feature>
<evidence type="ECO:0000313" key="2">
    <source>
        <dbReference type="EMBL" id="TNN70546.1"/>
    </source>
</evidence>